<dbReference type="OrthoDB" id="9783791at2"/>
<dbReference type="PANTHER" id="PTHR43179:SF7">
    <property type="entry name" value="RHAMNOSYLTRANSFERASE WBBL"/>
    <property type="match status" value="1"/>
</dbReference>
<evidence type="ECO:0000313" key="3">
    <source>
        <dbReference type="Proteomes" id="UP000198324"/>
    </source>
</evidence>
<keyword evidence="3" id="KW-1185">Reference proteome</keyword>
<proteinExistence type="predicted"/>
<protein>
    <recommendedName>
        <fullName evidence="1">Glycosyltransferase 2-like domain-containing protein</fullName>
    </recommendedName>
</protein>
<gene>
    <name evidence="2" type="ORF">SAMN04488503_0431</name>
</gene>
<dbReference type="Gene3D" id="3.90.550.10">
    <property type="entry name" value="Spore Coat Polysaccharide Biosynthesis Protein SpsA, Chain A"/>
    <property type="match status" value="1"/>
</dbReference>
<name>A0A238XTR0_9BACT</name>
<sequence length="415" mass="45821">MNAVPLFSCVIPVFNKWELTRACLESLRQHTVGVDFEVVVADNASSDGTATDCLPLGQALFPGRFRLLRFETNRNFGPACNAGARAAASPLLFFLNNDTLMSPNWLPPLLQSLEADGRIGAVGPLLRYPDDPLLGARVQHLGIAVGPQLYPKHVYEFFPIGHPLVRKRRAVQALTAAALFLPRVLFDECGGFCEQYRNGGEDVELGVRINRKGFQQLCVPESVIIHLASQTPGRNDHEAHNARVLKERCLTLLVPDLAFHAARDGYELRLNAVLRPYLALPPRRERIFAGRLSQGLGAAECAELLQREPLWLAGYGHLAGMLEAWGDVAGACAQRFLQSRFCPDAECMVELARLARLCGDAKRLSMAENWLAWRTEITRSGELPKVAAEVAVFMQSLGLEDLATLYRCWPQGEGV</sequence>
<feature type="domain" description="Glycosyltransferase 2-like" evidence="1">
    <location>
        <begin position="8"/>
        <end position="141"/>
    </location>
</feature>
<dbReference type="InterPro" id="IPR001173">
    <property type="entry name" value="Glyco_trans_2-like"/>
</dbReference>
<dbReference type="SUPFAM" id="SSF53448">
    <property type="entry name" value="Nucleotide-diphospho-sugar transferases"/>
    <property type="match status" value="1"/>
</dbReference>
<dbReference type="InterPro" id="IPR029044">
    <property type="entry name" value="Nucleotide-diphossugar_trans"/>
</dbReference>
<accession>A0A238XTR0</accession>
<dbReference type="Pfam" id="PF00535">
    <property type="entry name" value="Glycos_transf_2"/>
    <property type="match status" value="1"/>
</dbReference>
<dbReference type="PANTHER" id="PTHR43179">
    <property type="entry name" value="RHAMNOSYLTRANSFERASE WBBL"/>
    <property type="match status" value="1"/>
</dbReference>
<dbReference type="AlphaFoldDB" id="A0A238XTR0"/>
<organism evidence="2 3">
    <name type="scientific">Humidesulfovibrio mexicanus</name>
    <dbReference type="NCBI Taxonomy" id="147047"/>
    <lineage>
        <taxon>Bacteria</taxon>
        <taxon>Pseudomonadati</taxon>
        <taxon>Thermodesulfobacteriota</taxon>
        <taxon>Desulfovibrionia</taxon>
        <taxon>Desulfovibrionales</taxon>
        <taxon>Desulfovibrionaceae</taxon>
        <taxon>Humidesulfovibrio</taxon>
    </lineage>
</organism>
<evidence type="ECO:0000313" key="2">
    <source>
        <dbReference type="EMBL" id="SNR62297.1"/>
    </source>
</evidence>
<dbReference type="EMBL" id="FZOC01000001">
    <property type="protein sequence ID" value="SNR62297.1"/>
    <property type="molecule type" value="Genomic_DNA"/>
</dbReference>
<dbReference type="Proteomes" id="UP000198324">
    <property type="component" value="Unassembled WGS sequence"/>
</dbReference>
<evidence type="ECO:0000259" key="1">
    <source>
        <dbReference type="Pfam" id="PF00535"/>
    </source>
</evidence>
<dbReference type="CDD" id="cd04186">
    <property type="entry name" value="GT_2_like_c"/>
    <property type="match status" value="1"/>
</dbReference>
<reference evidence="2 3" key="1">
    <citation type="submission" date="2017-06" db="EMBL/GenBank/DDBJ databases">
        <authorList>
            <person name="Kim H.J."/>
            <person name="Triplett B.A."/>
        </authorList>
    </citation>
    <scope>NUCLEOTIDE SEQUENCE [LARGE SCALE GENOMIC DNA]</scope>
    <source>
        <strain evidence="2 3">DSM 13116</strain>
    </source>
</reference>
<dbReference type="RefSeq" id="WP_089271239.1">
    <property type="nucleotide sequence ID" value="NZ_FZOC01000001.1"/>
</dbReference>